<evidence type="ECO:0008006" key="5">
    <source>
        <dbReference type="Google" id="ProtNLM"/>
    </source>
</evidence>
<dbReference type="Proteomes" id="UP000054558">
    <property type="component" value="Unassembled WGS sequence"/>
</dbReference>
<dbReference type="EMBL" id="DF237526">
    <property type="protein sequence ID" value="GAQ89915.1"/>
    <property type="molecule type" value="Genomic_DNA"/>
</dbReference>
<evidence type="ECO:0000313" key="3">
    <source>
        <dbReference type="EMBL" id="GAQ89915.1"/>
    </source>
</evidence>
<keyword evidence="2" id="KW-1133">Transmembrane helix</keyword>
<keyword evidence="4" id="KW-1185">Reference proteome</keyword>
<name>A0A1Y1IGE4_KLENI</name>
<keyword evidence="2" id="KW-0472">Membrane</keyword>
<proteinExistence type="predicted"/>
<keyword evidence="2" id="KW-0812">Transmembrane</keyword>
<feature type="region of interest" description="Disordered" evidence="1">
    <location>
        <begin position="1"/>
        <end position="27"/>
    </location>
</feature>
<feature type="transmembrane region" description="Helical" evidence="2">
    <location>
        <begin position="51"/>
        <end position="79"/>
    </location>
</feature>
<sequence>MVISTTTSEAAPTSFVQSGSHEQRGGAEPEFRSALGDWFTRNFMYSGVLHAVVYVALLCTYANGAGVALHPAALVYGLLGSHVIYNYDRIMGCQSEDDRLDAPGRTAVAFLANCLAHNSTGSNPRVPGPWILASLFFLISAMVNWNDLRDEAGDRLVGTLSLPVLVGGEEARLISAGLFWISSVSAAAGGSWVLAPFALMNAVLAATLSQGSKFEVIPRL</sequence>
<evidence type="ECO:0000256" key="1">
    <source>
        <dbReference type="SAM" id="MobiDB-lite"/>
    </source>
</evidence>
<feature type="compositionally biased region" description="Polar residues" evidence="1">
    <location>
        <begin position="1"/>
        <end position="20"/>
    </location>
</feature>
<protein>
    <recommendedName>
        <fullName evidence="5">UbiA prenyltransferase family protein</fullName>
    </recommendedName>
</protein>
<evidence type="ECO:0000256" key="2">
    <source>
        <dbReference type="SAM" id="Phobius"/>
    </source>
</evidence>
<dbReference type="AlphaFoldDB" id="A0A1Y1IGE4"/>
<feature type="transmembrane region" description="Helical" evidence="2">
    <location>
        <begin position="128"/>
        <end position="145"/>
    </location>
</feature>
<accession>A0A1Y1IGE4</accession>
<gene>
    <name evidence="3" type="ORF">KFL_005770020</name>
</gene>
<evidence type="ECO:0000313" key="4">
    <source>
        <dbReference type="Proteomes" id="UP000054558"/>
    </source>
</evidence>
<organism evidence="3 4">
    <name type="scientific">Klebsormidium nitens</name>
    <name type="common">Green alga</name>
    <name type="synonym">Ulothrix nitens</name>
    <dbReference type="NCBI Taxonomy" id="105231"/>
    <lineage>
        <taxon>Eukaryota</taxon>
        <taxon>Viridiplantae</taxon>
        <taxon>Streptophyta</taxon>
        <taxon>Klebsormidiophyceae</taxon>
        <taxon>Klebsormidiales</taxon>
        <taxon>Klebsormidiaceae</taxon>
        <taxon>Klebsormidium</taxon>
    </lineage>
</organism>
<dbReference type="OrthoDB" id="434972at2759"/>
<reference evidence="3 4" key="1">
    <citation type="journal article" date="2014" name="Nat. Commun.">
        <title>Klebsormidium flaccidum genome reveals primary factors for plant terrestrial adaptation.</title>
        <authorList>
            <person name="Hori K."/>
            <person name="Maruyama F."/>
            <person name="Fujisawa T."/>
            <person name="Togashi T."/>
            <person name="Yamamoto N."/>
            <person name="Seo M."/>
            <person name="Sato S."/>
            <person name="Yamada T."/>
            <person name="Mori H."/>
            <person name="Tajima N."/>
            <person name="Moriyama T."/>
            <person name="Ikeuchi M."/>
            <person name="Watanabe M."/>
            <person name="Wada H."/>
            <person name="Kobayashi K."/>
            <person name="Saito M."/>
            <person name="Masuda T."/>
            <person name="Sasaki-Sekimoto Y."/>
            <person name="Mashiguchi K."/>
            <person name="Awai K."/>
            <person name="Shimojima M."/>
            <person name="Masuda S."/>
            <person name="Iwai M."/>
            <person name="Nobusawa T."/>
            <person name="Narise T."/>
            <person name="Kondo S."/>
            <person name="Saito H."/>
            <person name="Sato R."/>
            <person name="Murakawa M."/>
            <person name="Ihara Y."/>
            <person name="Oshima-Yamada Y."/>
            <person name="Ohtaka K."/>
            <person name="Satoh M."/>
            <person name="Sonobe K."/>
            <person name="Ishii M."/>
            <person name="Ohtani R."/>
            <person name="Kanamori-Sato M."/>
            <person name="Honoki R."/>
            <person name="Miyazaki D."/>
            <person name="Mochizuki H."/>
            <person name="Umetsu J."/>
            <person name="Higashi K."/>
            <person name="Shibata D."/>
            <person name="Kamiya Y."/>
            <person name="Sato N."/>
            <person name="Nakamura Y."/>
            <person name="Tabata S."/>
            <person name="Ida S."/>
            <person name="Kurokawa K."/>
            <person name="Ohta H."/>
        </authorList>
    </citation>
    <scope>NUCLEOTIDE SEQUENCE [LARGE SCALE GENOMIC DNA]</scope>
    <source>
        <strain evidence="3 4">NIES-2285</strain>
    </source>
</reference>